<dbReference type="Proteomes" id="UP000271626">
    <property type="component" value="Chromosome"/>
</dbReference>
<dbReference type="EMBL" id="LR131273">
    <property type="protein sequence ID" value="VDR40166.1"/>
    <property type="molecule type" value="Genomic_DNA"/>
</dbReference>
<dbReference type="NCBIfam" id="TIGR03564">
    <property type="entry name" value="F420_MSMEG_4879"/>
    <property type="match status" value="1"/>
</dbReference>
<feature type="domain" description="Luciferase-like" evidence="2">
    <location>
        <begin position="18"/>
        <end position="283"/>
    </location>
</feature>
<protein>
    <submittedName>
        <fullName evidence="3">Methylenetetrahydromethanopterin reductase</fullName>
    </submittedName>
</protein>
<name>A0A3P8MDB0_TSUPA</name>
<reference evidence="3 4" key="1">
    <citation type="submission" date="2018-12" db="EMBL/GenBank/DDBJ databases">
        <authorList>
            <consortium name="Pathogen Informatics"/>
        </authorList>
    </citation>
    <scope>NUCLEOTIDE SEQUENCE [LARGE SCALE GENOMIC DNA]</scope>
    <source>
        <strain evidence="3 4">NCTC10741</strain>
    </source>
</reference>
<dbReference type="SUPFAM" id="SSF51679">
    <property type="entry name" value="Bacterial luciferase-like"/>
    <property type="match status" value="1"/>
</dbReference>
<sequence length="321" mass="33643">MVSRLPVDVGVALWQRARAENHVRDIVDQARTVHDLGVPAVWFGQRQDHDATTVAAVVGAQVPGLRVGTSVVPLGPRHPLVLGGQAQTANAASGGRFTLGVGVAGPERDRRTFGVRVERPIGHLREALAVLDDYRTTGTVDRGDGAVVARTAAPSAIAGGEGFGLLVAALGAQSLRAAGELADGSIPFLTGPRTLADRIVPGLLRGSGGEPRRVVAGVVVVVTDEPDRVRAAARPALDFYTTVPSYRSVFAAEGIAHPIELALIGDEEHVARGLRRYVDAGATELYATQTDLGGATDQARTWRLLGALSRDRSAGRRSALH</sequence>
<evidence type="ECO:0000313" key="4">
    <source>
        <dbReference type="Proteomes" id="UP000271626"/>
    </source>
</evidence>
<dbReference type="Pfam" id="PF00296">
    <property type="entry name" value="Bac_luciferase"/>
    <property type="match status" value="1"/>
</dbReference>
<dbReference type="Gene3D" id="3.20.20.30">
    <property type="entry name" value="Luciferase-like domain"/>
    <property type="match status" value="1"/>
</dbReference>
<gene>
    <name evidence="3" type="ORF">NCTC10741_03321</name>
</gene>
<dbReference type="PANTHER" id="PTHR43244:SF1">
    <property type="entry name" value="5,10-METHYLENETETRAHYDROMETHANOPTERIN REDUCTASE"/>
    <property type="match status" value="1"/>
</dbReference>
<dbReference type="CDD" id="cd01097">
    <property type="entry name" value="Tetrahydromethanopterin_reductase"/>
    <property type="match status" value="1"/>
</dbReference>
<dbReference type="InterPro" id="IPR050564">
    <property type="entry name" value="F420-G6PD/mer"/>
</dbReference>
<dbReference type="RefSeq" id="WP_126197186.1">
    <property type="nucleotide sequence ID" value="NZ_CP085954.1"/>
</dbReference>
<dbReference type="InterPro" id="IPR019910">
    <property type="entry name" value="Lucif-like_OxRdtase_MSMEG_4879"/>
</dbReference>
<keyword evidence="1" id="KW-0560">Oxidoreductase</keyword>
<dbReference type="AlphaFoldDB" id="A0A3P8MDB0"/>
<evidence type="ECO:0000259" key="2">
    <source>
        <dbReference type="Pfam" id="PF00296"/>
    </source>
</evidence>
<proteinExistence type="predicted"/>
<accession>A0A3P8MDB0</accession>
<dbReference type="InterPro" id="IPR011251">
    <property type="entry name" value="Luciferase-like_dom"/>
</dbReference>
<organism evidence="3 4">
    <name type="scientific">Tsukamurella paurometabola</name>
    <name type="common">Corynebacterium paurometabolum</name>
    <dbReference type="NCBI Taxonomy" id="2061"/>
    <lineage>
        <taxon>Bacteria</taxon>
        <taxon>Bacillati</taxon>
        <taxon>Actinomycetota</taxon>
        <taxon>Actinomycetes</taxon>
        <taxon>Mycobacteriales</taxon>
        <taxon>Tsukamurellaceae</taxon>
        <taxon>Tsukamurella</taxon>
    </lineage>
</organism>
<dbReference type="InterPro" id="IPR036661">
    <property type="entry name" value="Luciferase-like_sf"/>
</dbReference>
<evidence type="ECO:0000313" key="3">
    <source>
        <dbReference type="EMBL" id="VDR40166.1"/>
    </source>
</evidence>
<dbReference type="OrthoDB" id="7054907at2"/>
<dbReference type="PANTHER" id="PTHR43244">
    <property type="match status" value="1"/>
</dbReference>
<dbReference type="GO" id="GO:0016705">
    <property type="term" value="F:oxidoreductase activity, acting on paired donors, with incorporation or reduction of molecular oxygen"/>
    <property type="evidence" value="ECO:0007669"/>
    <property type="project" value="InterPro"/>
</dbReference>
<evidence type="ECO:0000256" key="1">
    <source>
        <dbReference type="ARBA" id="ARBA00023002"/>
    </source>
</evidence>